<keyword evidence="2" id="KW-1185">Reference proteome</keyword>
<organism evidence="1 2">
    <name type="scientific">Araneus ventricosus</name>
    <name type="common">Orbweaver spider</name>
    <name type="synonym">Epeira ventricosa</name>
    <dbReference type="NCBI Taxonomy" id="182803"/>
    <lineage>
        <taxon>Eukaryota</taxon>
        <taxon>Metazoa</taxon>
        <taxon>Ecdysozoa</taxon>
        <taxon>Arthropoda</taxon>
        <taxon>Chelicerata</taxon>
        <taxon>Arachnida</taxon>
        <taxon>Araneae</taxon>
        <taxon>Araneomorphae</taxon>
        <taxon>Entelegynae</taxon>
        <taxon>Araneoidea</taxon>
        <taxon>Araneidae</taxon>
        <taxon>Araneus</taxon>
    </lineage>
</organism>
<sequence>MTTLLYLDTNVVTIDVAVLKLMSDRRTLVNTLYKQTENIPYKHKGKEIQPKKTVANKKEFVSAYFPKGYMLGMDSRNFGNFSLRSLASKEAFCSRKYQKGRRKRQSKE</sequence>
<name>A0A4Y2NLB7_ARAVE</name>
<evidence type="ECO:0000313" key="2">
    <source>
        <dbReference type="Proteomes" id="UP000499080"/>
    </source>
</evidence>
<dbReference type="EMBL" id="BGPR01009392">
    <property type="protein sequence ID" value="GBN39702.1"/>
    <property type="molecule type" value="Genomic_DNA"/>
</dbReference>
<evidence type="ECO:0000313" key="1">
    <source>
        <dbReference type="EMBL" id="GBN39702.1"/>
    </source>
</evidence>
<gene>
    <name evidence="1" type="ORF">AVEN_217448_1</name>
</gene>
<accession>A0A4Y2NLB7</accession>
<dbReference type="AlphaFoldDB" id="A0A4Y2NLB7"/>
<comment type="caution">
    <text evidence="1">The sequence shown here is derived from an EMBL/GenBank/DDBJ whole genome shotgun (WGS) entry which is preliminary data.</text>
</comment>
<protein>
    <submittedName>
        <fullName evidence="1">Uncharacterized protein</fullName>
    </submittedName>
</protein>
<dbReference type="Proteomes" id="UP000499080">
    <property type="component" value="Unassembled WGS sequence"/>
</dbReference>
<proteinExistence type="predicted"/>
<reference evidence="1 2" key="1">
    <citation type="journal article" date="2019" name="Sci. Rep.">
        <title>Orb-weaving spider Araneus ventricosus genome elucidates the spidroin gene catalogue.</title>
        <authorList>
            <person name="Kono N."/>
            <person name="Nakamura H."/>
            <person name="Ohtoshi R."/>
            <person name="Moran D.A.P."/>
            <person name="Shinohara A."/>
            <person name="Yoshida Y."/>
            <person name="Fujiwara M."/>
            <person name="Mori M."/>
            <person name="Tomita M."/>
            <person name="Arakawa K."/>
        </authorList>
    </citation>
    <scope>NUCLEOTIDE SEQUENCE [LARGE SCALE GENOMIC DNA]</scope>
</reference>